<proteinExistence type="predicted"/>
<organism evidence="1 2">
    <name type="scientific">Simkania negevensis (strain ATCC VR-1471 / DSM 27360 / Z)</name>
    <dbReference type="NCBI Taxonomy" id="331113"/>
    <lineage>
        <taxon>Bacteria</taxon>
        <taxon>Pseudomonadati</taxon>
        <taxon>Chlamydiota</taxon>
        <taxon>Chlamydiia</taxon>
        <taxon>Parachlamydiales</taxon>
        <taxon>Simkaniaceae</taxon>
        <taxon>Simkania</taxon>
    </lineage>
</organism>
<sequence length="319" mass="36334">MSTVDPFGPNGVNFNCSICLDSVSKKFAALDCNFGKERLALIDKILDEQGHAWKEGRQLPWIDDWMRIDPKKLEKAYFITAEYLPLLDPQQDESKKLLTNEGYFNLAGLHGGCKECYDSVITRKCECPICRAQHVQVYTSKYFDRKVETNTIGLPRPAISAPVQPLNTEVKNFLDDIRRMFGCFGRSVIGGGDISRSEHLQIGTHYLVQIVSMAIDGLIHNILFHGAVKVALISFERFGFRGLGHWKQLADAATQWNMSWAQHIIIWKAFASTFNYSFRQFSVNLSYTGLSHHVARLDLLTVLWLGFKVLYNTDFGWKI</sequence>
<dbReference type="STRING" id="331113.SNE_A08700"/>
<dbReference type="RefSeq" id="WP_013943214.1">
    <property type="nucleotide sequence ID" value="NC_015713.1"/>
</dbReference>
<reference evidence="1 2" key="2">
    <citation type="journal article" date="2011" name="Mol. Biol. Evol.">
        <title>Unity in variety--the pan-genome of the Chlamydiae.</title>
        <authorList>
            <person name="Collingro A."/>
            <person name="Tischler P."/>
            <person name="Weinmaier T."/>
            <person name="Penz T."/>
            <person name="Heinz E."/>
            <person name="Brunham R.C."/>
            <person name="Read T.D."/>
            <person name="Bavoil P.M."/>
            <person name="Sachse K."/>
            <person name="Kahane S."/>
            <person name="Friedman M.G."/>
            <person name="Rattei T."/>
            <person name="Myers G.S."/>
            <person name="Horn M."/>
        </authorList>
    </citation>
    <scope>NUCLEOTIDE SEQUENCE [LARGE SCALE GENOMIC DNA]</scope>
    <source>
        <strain evidence="2">ATCC VR-1471 / Z</strain>
    </source>
</reference>
<dbReference type="Proteomes" id="UP000000496">
    <property type="component" value="Chromosome gsn.131"/>
</dbReference>
<gene>
    <name evidence="1" type="ordered locus">SNE_A08700</name>
</gene>
<dbReference type="HOGENOM" id="CLU_871245_0_0_0"/>
<dbReference type="AlphaFoldDB" id="F8L7L4"/>
<protein>
    <submittedName>
        <fullName evidence="1">Uncharacterized protein</fullName>
    </submittedName>
</protein>
<dbReference type="KEGG" id="sng:SNE_A08700"/>
<accession>F8L7L4</accession>
<dbReference type="EMBL" id="FR872582">
    <property type="protein sequence ID" value="CCB88747.1"/>
    <property type="molecule type" value="Genomic_DNA"/>
</dbReference>
<keyword evidence="2" id="KW-1185">Reference proteome</keyword>
<evidence type="ECO:0000313" key="2">
    <source>
        <dbReference type="Proteomes" id="UP000000496"/>
    </source>
</evidence>
<reference key="1">
    <citation type="journal article" date="2011" name="Mol. Biol. Evol.">
        <title>Unity in variety -- the pan-genome of the Chlamydiae.</title>
        <authorList>
            <person name="Collingro A."/>
            <person name="Tischler P."/>
            <person name="Weinmaier T."/>
            <person name="Penz T."/>
            <person name="Heinz E."/>
            <person name="Brunham R.C."/>
            <person name="Read T.D."/>
            <person name="Bavoil P.M."/>
            <person name="Sachse K."/>
            <person name="Kahane S."/>
            <person name="Friedman M.G."/>
            <person name="Rattei T."/>
            <person name="Myers G.S.A."/>
            <person name="Horn M."/>
        </authorList>
    </citation>
    <scope>NUCLEOTIDE SEQUENCE</scope>
    <source>
        <strain>Z</strain>
    </source>
</reference>
<name>F8L7L4_SIMNZ</name>
<evidence type="ECO:0000313" key="1">
    <source>
        <dbReference type="EMBL" id="CCB88747.1"/>
    </source>
</evidence>